<comment type="caution">
    <text evidence="2">The sequence shown here is derived from an EMBL/GenBank/DDBJ whole genome shotgun (WGS) entry which is preliminary data.</text>
</comment>
<protein>
    <submittedName>
        <fullName evidence="2">Uncharacterized protein</fullName>
    </submittedName>
</protein>
<evidence type="ECO:0000256" key="1">
    <source>
        <dbReference type="SAM" id="MobiDB-lite"/>
    </source>
</evidence>
<dbReference type="Proteomes" id="UP000193498">
    <property type="component" value="Unassembled WGS sequence"/>
</dbReference>
<dbReference type="AlphaFoldDB" id="A0A1Y1YM74"/>
<sequence>MEVDVQTVMTTQDISPSILDSDISQPSSPSPRLQTPPNGENICLVTYDLARLAATACPRGNFLIAKAVAKQ</sequence>
<evidence type="ECO:0000313" key="3">
    <source>
        <dbReference type="Proteomes" id="UP000193498"/>
    </source>
</evidence>
<organism evidence="2 3">
    <name type="scientific">Basidiobolus meristosporus CBS 931.73</name>
    <dbReference type="NCBI Taxonomy" id="1314790"/>
    <lineage>
        <taxon>Eukaryota</taxon>
        <taxon>Fungi</taxon>
        <taxon>Fungi incertae sedis</taxon>
        <taxon>Zoopagomycota</taxon>
        <taxon>Entomophthoromycotina</taxon>
        <taxon>Basidiobolomycetes</taxon>
        <taxon>Basidiobolales</taxon>
        <taxon>Basidiobolaceae</taxon>
        <taxon>Basidiobolus</taxon>
    </lineage>
</organism>
<gene>
    <name evidence="2" type="ORF">K493DRAFT_313482</name>
</gene>
<dbReference type="EMBL" id="MCFE01000106">
    <property type="protein sequence ID" value="ORX98856.1"/>
    <property type="molecule type" value="Genomic_DNA"/>
</dbReference>
<evidence type="ECO:0000313" key="2">
    <source>
        <dbReference type="EMBL" id="ORX98856.1"/>
    </source>
</evidence>
<accession>A0A1Y1YM74</accession>
<proteinExistence type="predicted"/>
<keyword evidence="3" id="KW-1185">Reference proteome</keyword>
<name>A0A1Y1YM74_9FUNG</name>
<feature type="region of interest" description="Disordered" evidence="1">
    <location>
        <begin position="1"/>
        <end position="37"/>
    </location>
</feature>
<feature type="compositionally biased region" description="Low complexity" evidence="1">
    <location>
        <begin position="12"/>
        <end position="31"/>
    </location>
</feature>
<dbReference type="InParanoid" id="A0A1Y1YM74"/>
<reference evidence="2 3" key="1">
    <citation type="submission" date="2016-07" db="EMBL/GenBank/DDBJ databases">
        <title>Pervasive Adenine N6-methylation of Active Genes in Fungi.</title>
        <authorList>
            <consortium name="DOE Joint Genome Institute"/>
            <person name="Mondo S.J."/>
            <person name="Dannebaum R.O."/>
            <person name="Kuo R.C."/>
            <person name="Labutti K."/>
            <person name="Haridas S."/>
            <person name="Kuo A."/>
            <person name="Salamov A."/>
            <person name="Ahrendt S.R."/>
            <person name="Lipzen A."/>
            <person name="Sullivan W."/>
            <person name="Andreopoulos W.B."/>
            <person name="Clum A."/>
            <person name="Lindquist E."/>
            <person name="Daum C."/>
            <person name="Ramamoorthy G.K."/>
            <person name="Gryganskyi A."/>
            <person name="Culley D."/>
            <person name="Magnuson J.K."/>
            <person name="James T.Y."/>
            <person name="O'Malley M.A."/>
            <person name="Stajich J.E."/>
            <person name="Spatafora J.W."/>
            <person name="Visel A."/>
            <person name="Grigoriev I.V."/>
        </authorList>
    </citation>
    <scope>NUCLEOTIDE SEQUENCE [LARGE SCALE GENOMIC DNA]</scope>
    <source>
        <strain evidence="2 3">CBS 931.73</strain>
    </source>
</reference>